<accession>A0ABU8BSB6</accession>
<name>A0ABU8BSB6_9RHOB</name>
<dbReference type="InterPro" id="IPR009506">
    <property type="entry name" value="YjiS-like"/>
</dbReference>
<evidence type="ECO:0000313" key="3">
    <source>
        <dbReference type="Proteomes" id="UP001431963"/>
    </source>
</evidence>
<dbReference type="RefSeq" id="WP_335419574.1">
    <property type="nucleotide sequence ID" value="NZ_JBALHR010000002.1"/>
</dbReference>
<keyword evidence="3" id="KW-1185">Reference proteome</keyword>
<organism evidence="2 3">
    <name type="scientific">Gemmobacter denitrificans</name>
    <dbReference type="NCBI Taxonomy" id="3123040"/>
    <lineage>
        <taxon>Bacteria</taxon>
        <taxon>Pseudomonadati</taxon>
        <taxon>Pseudomonadota</taxon>
        <taxon>Alphaproteobacteria</taxon>
        <taxon>Rhodobacterales</taxon>
        <taxon>Paracoccaceae</taxon>
        <taxon>Gemmobacter</taxon>
    </lineage>
</organism>
<protein>
    <submittedName>
        <fullName evidence="2">DUF1127 domain-containing protein</fullName>
    </submittedName>
</protein>
<dbReference type="EMBL" id="JBALHR010000002">
    <property type="protein sequence ID" value="MEH7827185.1"/>
    <property type="molecule type" value="Genomic_DNA"/>
</dbReference>
<reference evidence="2" key="1">
    <citation type="submission" date="2024-02" db="EMBL/GenBank/DDBJ databases">
        <title>Genome sequences of strain Gemmobacter sp. JM10B15.</title>
        <authorList>
            <person name="Zhang M."/>
        </authorList>
    </citation>
    <scope>NUCLEOTIDE SEQUENCE</scope>
    <source>
        <strain evidence="2">JM10B15</strain>
    </source>
</reference>
<dbReference type="Proteomes" id="UP001431963">
    <property type="component" value="Unassembled WGS sequence"/>
</dbReference>
<evidence type="ECO:0000259" key="1">
    <source>
        <dbReference type="Pfam" id="PF06568"/>
    </source>
</evidence>
<feature type="domain" description="YjiS-like" evidence="1">
    <location>
        <begin position="23"/>
        <end position="59"/>
    </location>
</feature>
<evidence type="ECO:0000313" key="2">
    <source>
        <dbReference type="EMBL" id="MEH7827185.1"/>
    </source>
</evidence>
<sequence length="69" mass="7486">MAYVNTSRAVGLADRIAAIAGSFRKAMAQRAIYRQTMRELNALSAKELADLGIHHSAIRSLAHEAAYGK</sequence>
<gene>
    <name evidence="2" type="ORF">V6590_03415</name>
</gene>
<dbReference type="Pfam" id="PF06568">
    <property type="entry name" value="YjiS-like"/>
    <property type="match status" value="1"/>
</dbReference>
<comment type="caution">
    <text evidence="2">The sequence shown here is derived from an EMBL/GenBank/DDBJ whole genome shotgun (WGS) entry which is preliminary data.</text>
</comment>
<proteinExistence type="predicted"/>